<dbReference type="Proteomes" id="UP000807353">
    <property type="component" value="Unassembled WGS sequence"/>
</dbReference>
<accession>A0A9P6CKA7</accession>
<sequence>MSYINPLHAPVSAANRSQFSSLGGAVNSTPTPGQFLSPFRRRLPQAPYTPSSKWRNATGRLNQLHSAISFDYLGYSKQGVPMRELSTRGTHALASMIHGANDPVLAHTGLVRITLRILWPGYEQVDWARSIEIATQGPMTRAQLGAAVAMNFARFVEKTRTEPARSSEWHLGPSGIRFEHLILVSLSNVFEDVWQADVAVDLR</sequence>
<comment type="caution">
    <text evidence="1">The sequence shown here is derived from an EMBL/GenBank/DDBJ whole genome shotgun (WGS) entry which is preliminary data.</text>
</comment>
<keyword evidence="2" id="KW-1185">Reference proteome</keyword>
<protein>
    <submittedName>
        <fullName evidence="1">Uncharacterized protein</fullName>
    </submittedName>
</protein>
<evidence type="ECO:0000313" key="1">
    <source>
        <dbReference type="EMBL" id="KAF9463659.1"/>
    </source>
</evidence>
<gene>
    <name evidence="1" type="ORF">BDZ94DRAFT_1163524</name>
</gene>
<dbReference type="EMBL" id="MU150260">
    <property type="protein sequence ID" value="KAF9463659.1"/>
    <property type="molecule type" value="Genomic_DNA"/>
</dbReference>
<proteinExistence type="predicted"/>
<reference evidence="1" key="1">
    <citation type="submission" date="2020-11" db="EMBL/GenBank/DDBJ databases">
        <authorList>
            <consortium name="DOE Joint Genome Institute"/>
            <person name="Ahrendt S."/>
            <person name="Riley R."/>
            <person name="Andreopoulos W."/>
            <person name="Labutti K."/>
            <person name="Pangilinan J."/>
            <person name="Ruiz-Duenas F.J."/>
            <person name="Barrasa J.M."/>
            <person name="Sanchez-Garcia M."/>
            <person name="Camarero S."/>
            <person name="Miyauchi S."/>
            <person name="Serrano A."/>
            <person name="Linde D."/>
            <person name="Babiker R."/>
            <person name="Drula E."/>
            <person name="Ayuso-Fernandez I."/>
            <person name="Pacheco R."/>
            <person name="Padilla G."/>
            <person name="Ferreira P."/>
            <person name="Barriuso J."/>
            <person name="Kellner H."/>
            <person name="Castanera R."/>
            <person name="Alfaro M."/>
            <person name="Ramirez L."/>
            <person name="Pisabarro A.G."/>
            <person name="Kuo A."/>
            <person name="Tritt A."/>
            <person name="Lipzen A."/>
            <person name="He G."/>
            <person name="Yan M."/>
            <person name="Ng V."/>
            <person name="Cullen D."/>
            <person name="Martin F."/>
            <person name="Rosso M.-N."/>
            <person name="Henrissat B."/>
            <person name="Hibbett D."/>
            <person name="Martinez A.T."/>
            <person name="Grigoriev I.V."/>
        </authorList>
    </citation>
    <scope>NUCLEOTIDE SEQUENCE</scope>
    <source>
        <strain evidence="1">CBS 247.69</strain>
    </source>
</reference>
<evidence type="ECO:0000313" key="2">
    <source>
        <dbReference type="Proteomes" id="UP000807353"/>
    </source>
</evidence>
<organism evidence="1 2">
    <name type="scientific">Collybia nuda</name>
    <dbReference type="NCBI Taxonomy" id="64659"/>
    <lineage>
        <taxon>Eukaryota</taxon>
        <taxon>Fungi</taxon>
        <taxon>Dikarya</taxon>
        <taxon>Basidiomycota</taxon>
        <taxon>Agaricomycotina</taxon>
        <taxon>Agaricomycetes</taxon>
        <taxon>Agaricomycetidae</taxon>
        <taxon>Agaricales</taxon>
        <taxon>Tricholomatineae</taxon>
        <taxon>Clitocybaceae</taxon>
        <taxon>Collybia</taxon>
    </lineage>
</organism>
<name>A0A9P6CKA7_9AGAR</name>
<dbReference type="AlphaFoldDB" id="A0A9P6CKA7"/>
<dbReference type="OrthoDB" id="2662268at2759"/>